<dbReference type="PANTHER" id="PTHR33395">
    <property type="entry name" value="TRANSCRIPTASE, PUTATIVE-RELATED-RELATED"/>
    <property type="match status" value="1"/>
</dbReference>
<protein>
    <recommendedName>
        <fullName evidence="1">Endonuclease/exonuclease/phosphatase domain-containing protein</fullName>
    </recommendedName>
</protein>
<accession>A0ABY7F9A5</accession>
<dbReference type="Pfam" id="PF14529">
    <property type="entry name" value="Exo_endo_phos_2"/>
    <property type="match status" value="1"/>
</dbReference>
<evidence type="ECO:0000313" key="2">
    <source>
        <dbReference type="EMBL" id="WAR15881.1"/>
    </source>
</evidence>
<keyword evidence="3" id="KW-1185">Reference proteome</keyword>
<gene>
    <name evidence="2" type="ORF">MAR_030475</name>
</gene>
<dbReference type="InterPro" id="IPR036691">
    <property type="entry name" value="Endo/exonu/phosph_ase_sf"/>
</dbReference>
<evidence type="ECO:0000259" key="1">
    <source>
        <dbReference type="Pfam" id="PF14529"/>
    </source>
</evidence>
<feature type="domain" description="Endonuclease/exonuclease/phosphatase" evidence="1">
    <location>
        <begin position="89"/>
        <end position="205"/>
    </location>
</feature>
<dbReference type="Proteomes" id="UP001164746">
    <property type="component" value="Chromosome 10"/>
</dbReference>
<dbReference type="PANTHER" id="PTHR33395:SF22">
    <property type="entry name" value="REVERSE TRANSCRIPTASE DOMAIN-CONTAINING PROTEIN"/>
    <property type="match status" value="1"/>
</dbReference>
<dbReference type="Gene3D" id="3.60.10.10">
    <property type="entry name" value="Endonuclease/exonuclease/phosphatase"/>
    <property type="match status" value="1"/>
</dbReference>
<evidence type="ECO:0000313" key="3">
    <source>
        <dbReference type="Proteomes" id="UP001164746"/>
    </source>
</evidence>
<reference evidence="2" key="1">
    <citation type="submission" date="2022-11" db="EMBL/GenBank/DDBJ databases">
        <title>Centuries of genome instability and evolution in soft-shell clam transmissible cancer (bioRxiv).</title>
        <authorList>
            <person name="Hart S.F.M."/>
            <person name="Yonemitsu M.A."/>
            <person name="Giersch R.M."/>
            <person name="Beal B.F."/>
            <person name="Arriagada G."/>
            <person name="Davis B.W."/>
            <person name="Ostrander E.A."/>
            <person name="Goff S.P."/>
            <person name="Metzger M.J."/>
        </authorList>
    </citation>
    <scope>NUCLEOTIDE SEQUENCE</scope>
    <source>
        <strain evidence="2">MELC-2E11</strain>
        <tissue evidence="2">Siphon/mantle</tissue>
    </source>
</reference>
<dbReference type="EMBL" id="CP111021">
    <property type="protein sequence ID" value="WAR15881.1"/>
    <property type="molecule type" value="Genomic_DNA"/>
</dbReference>
<organism evidence="2 3">
    <name type="scientific">Mya arenaria</name>
    <name type="common">Soft-shell clam</name>
    <dbReference type="NCBI Taxonomy" id="6604"/>
    <lineage>
        <taxon>Eukaryota</taxon>
        <taxon>Metazoa</taxon>
        <taxon>Spiralia</taxon>
        <taxon>Lophotrochozoa</taxon>
        <taxon>Mollusca</taxon>
        <taxon>Bivalvia</taxon>
        <taxon>Autobranchia</taxon>
        <taxon>Heteroconchia</taxon>
        <taxon>Euheterodonta</taxon>
        <taxon>Imparidentia</taxon>
        <taxon>Neoheterodontei</taxon>
        <taxon>Myida</taxon>
        <taxon>Myoidea</taxon>
        <taxon>Myidae</taxon>
        <taxon>Mya</taxon>
    </lineage>
</organism>
<proteinExistence type="predicted"/>
<name>A0ABY7F9A5_MYAAR</name>
<dbReference type="SUPFAM" id="SSF56219">
    <property type="entry name" value="DNase I-like"/>
    <property type="match status" value="1"/>
</dbReference>
<dbReference type="InterPro" id="IPR005135">
    <property type="entry name" value="Endo/exonuclease/phosphatase"/>
</dbReference>
<sequence>MFISLNNVDVAVVTEVFPKNLKATNIDCCEYSMKGFTCFKSEIEESSRGVVIYVRNTIPAEYCSVLKHNKFKESVWCVLRLSNGKELLIGGVYKSPSSSSENVRKLNTLLTQASALNYEHLVVLGDFNFPEIDWDSWTVNRNENHPSFSFIECLRDNFLNQHVNFYTRYRDGQDPSCLDLLLSDNLTQIERMKINGKLGLSDHISFTFKLLCPVLRTSERVNRPNFFKGKYEDIRNYLNNVSWVLLDNMNIEESWTYFIKHINICIEKFIPKTVNGKKFQRPKWMDFHCVKKVKKKYHAWRRFIHSHSYRDYQAYCKLRNSATKAIRFSKKKYQKGVAEFSKTNPKAFWSYVKGETKSKTGIGDLVDKDGNQVTENKGKANVLNDFFASKCKVVSFGRKRVDTDYHMTDRDGNIQQLKGEDSEKDLGVLFTESLSFEKHISNTLNKANMIIGLIRRKFTHIDNTLFLTLYKSLVRSHLDYGNLIYFPITKKCKQMIENAQRRATRLIPDLRGLTYNDRLRKLNLPSLDFRRKRFDMIQVFRIVHNIDDIIMTTFFTFADNSGTRGHNLKLFKPKARKSLRQNSFSNRIVSTWNNLPHELVNTTSVNAFKAGLDKLWKNKRFDTSEVY</sequence>